<keyword evidence="2" id="KW-0489">Methyltransferase</keyword>
<dbReference type="InterPro" id="IPR013216">
    <property type="entry name" value="Methyltransf_11"/>
</dbReference>
<comment type="caution">
    <text evidence="2">The sequence shown here is derived from an EMBL/GenBank/DDBJ whole genome shotgun (WGS) entry which is preliminary data.</text>
</comment>
<dbReference type="Gene3D" id="3.40.50.150">
    <property type="entry name" value="Vaccinia Virus protein VP39"/>
    <property type="match status" value="1"/>
</dbReference>
<evidence type="ECO:0000313" key="3">
    <source>
        <dbReference type="Proteomes" id="UP000297900"/>
    </source>
</evidence>
<organism evidence="2 3">
    <name type="scientific">Cohnella luojiensis</name>
    <dbReference type="NCBI Taxonomy" id="652876"/>
    <lineage>
        <taxon>Bacteria</taxon>
        <taxon>Bacillati</taxon>
        <taxon>Bacillota</taxon>
        <taxon>Bacilli</taxon>
        <taxon>Bacillales</taxon>
        <taxon>Paenibacillaceae</taxon>
        <taxon>Cohnella</taxon>
    </lineage>
</organism>
<gene>
    <name evidence="2" type="ORF">E2980_19255</name>
</gene>
<proteinExistence type="predicted"/>
<dbReference type="GO" id="GO:0008757">
    <property type="term" value="F:S-adenosylmethionine-dependent methyltransferase activity"/>
    <property type="evidence" value="ECO:0007669"/>
    <property type="project" value="InterPro"/>
</dbReference>
<dbReference type="AlphaFoldDB" id="A0A4Y8LRI2"/>
<sequence length="163" mass="19513">MDFGSGTGANCSMFHPHFYLGIDPDARRIDYARRLYPRHKFHVFDGKELPVENESIDNLLIIAVLHHIPSNEIANYMMEFKRILKPAGTIIVMEPCLCKEKPLCNWFMKWYDKGEHIRNEEEYLRLFRDFNYDCNVIKRFRKCFLYHELFFSAKKDNVKVDQP</sequence>
<evidence type="ECO:0000259" key="1">
    <source>
        <dbReference type="Pfam" id="PF08241"/>
    </source>
</evidence>
<name>A0A4Y8LRI2_9BACL</name>
<dbReference type="OrthoDB" id="9772751at2"/>
<protein>
    <submittedName>
        <fullName evidence="2">Class I SAM-dependent methyltransferase</fullName>
    </submittedName>
</protein>
<dbReference type="GO" id="GO:0032259">
    <property type="term" value="P:methylation"/>
    <property type="evidence" value="ECO:0007669"/>
    <property type="project" value="UniProtKB-KW"/>
</dbReference>
<keyword evidence="2" id="KW-0808">Transferase</keyword>
<feature type="domain" description="Methyltransferase type 11" evidence="1">
    <location>
        <begin position="2"/>
        <end position="92"/>
    </location>
</feature>
<dbReference type="Proteomes" id="UP000297900">
    <property type="component" value="Unassembled WGS sequence"/>
</dbReference>
<reference evidence="2 3" key="1">
    <citation type="submission" date="2019-03" db="EMBL/GenBank/DDBJ databases">
        <title>Cohnella endophytica sp. nov., a novel endophytic bacterium isolated from bark of Sonneratia apetala.</title>
        <authorList>
            <person name="Tuo L."/>
        </authorList>
    </citation>
    <scope>NUCLEOTIDE SEQUENCE [LARGE SCALE GENOMIC DNA]</scope>
    <source>
        <strain evidence="2 3">CCTCC AB 208254</strain>
    </source>
</reference>
<accession>A0A4Y8LRI2</accession>
<evidence type="ECO:0000313" key="2">
    <source>
        <dbReference type="EMBL" id="TFE23499.1"/>
    </source>
</evidence>
<dbReference type="InterPro" id="IPR029063">
    <property type="entry name" value="SAM-dependent_MTases_sf"/>
</dbReference>
<dbReference type="EMBL" id="SOMN01000034">
    <property type="protein sequence ID" value="TFE23499.1"/>
    <property type="molecule type" value="Genomic_DNA"/>
</dbReference>
<keyword evidence="3" id="KW-1185">Reference proteome</keyword>
<dbReference type="SUPFAM" id="SSF53335">
    <property type="entry name" value="S-adenosyl-L-methionine-dependent methyltransferases"/>
    <property type="match status" value="1"/>
</dbReference>
<dbReference type="Pfam" id="PF08241">
    <property type="entry name" value="Methyltransf_11"/>
    <property type="match status" value="1"/>
</dbReference>